<dbReference type="GO" id="GO:0031110">
    <property type="term" value="P:regulation of microtubule polymerization or depolymerization"/>
    <property type="evidence" value="ECO:0007669"/>
    <property type="project" value="TreeGrafter"/>
</dbReference>
<feature type="compositionally biased region" description="Basic and acidic residues" evidence="5">
    <location>
        <begin position="114"/>
        <end position="136"/>
    </location>
</feature>
<reference evidence="6 7" key="1">
    <citation type="submission" date="2019-04" db="EMBL/GenBank/DDBJ databases">
        <title>Chromosome genome assembly for Takifugu flavidus.</title>
        <authorList>
            <person name="Xiao S."/>
        </authorList>
    </citation>
    <scope>NUCLEOTIDE SEQUENCE [LARGE SCALE GENOMIC DNA]</scope>
    <source>
        <strain evidence="6">HTHZ2018</strain>
        <tissue evidence="6">Muscle</tissue>
    </source>
</reference>
<dbReference type="InterPro" id="IPR009829">
    <property type="entry name" value="SKA1"/>
</dbReference>
<comment type="caution">
    <text evidence="6">The sequence shown here is derived from an EMBL/GenBank/DDBJ whole genome shotgun (WGS) entry which is preliminary data.</text>
</comment>
<dbReference type="InterPro" id="IPR042031">
    <property type="entry name" value="SKA1_MBD_sf"/>
</dbReference>
<dbReference type="GO" id="GO:0008017">
    <property type="term" value="F:microtubule binding"/>
    <property type="evidence" value="ECO:0007669"/>
    <property type="project" value="InterPro"/>
</dbReference>
<gene>
    <name evidence="6" type="ORF">D4764_13G0008680</name>
</gene>
<dbReference type="Gene3D" id="6.10.250.1370">
    <property type="match status" value="1"/>
</dbReference>
<evidence type="ECO:0000256" key="5">
    <source>
        <dbReference type="SAM" id="MobiDB-lite"/>
    </source>
</evidence>
<name>A0A5C6PAJ7_9TELE</name>
<sequence>MNMVTHDFIVSFSKMNDLEGVSTHIHDKISSLQHLLDLSDLPQNKLKKLGQEVCALGRLLEELETCVGQQKEQLHQLKDLEATFQKYLEDLQHMNDHIPAHMPGSQPPASDGEPTAHRNDARELQPSEVDQGKKPDRSFVREMEFVTVPEFESIPQYMKGRVTYDQLNAAVQHMNTAVKAKYRILHQPLKGLNNHSRKLHARFKEQETKATKGQYFVVEDDVRELAQVKVDKRFQGILNMLRHCQRLRELRGGGLTRYVLL</sequence>
<dbReference type="GO" id="GO:0000940">
    <property type="term" value="C:outer kinetochore"/>
    <property type="evidence" value="ECO:0007669"/>
    <property type="project" value="TreeGrafter"/>
</dbReference>
<dbReference type="FunFam" id="1.10.10.1890:FF:000002">
    <property type="entry name" value="Spindle and kinetochore-associated protein 1"/>
    <property type="match status" value="1"/>
</dbReference>
<dbReference type="PANTHER" id="PTHR28573:SF1">
    <property type="entry name" value="SPINDLE AND KINETOCHORE-ASSOCIATED PROTEIN 1"/>
    <property type="match status" value="1"/>
</dbReference>
<dbReference type="GO" id="GO:0005876">
    <property type="term" value="C:spindle microtubule"/>
    <property type="evidence" value="ECO:0007669"/>
    <property type="project" value="TreeGrafter"/>
</dbReference>
<dbReference type="AlphaFoldDB" id="A0A5C6PAJ7"/>
<dbReference type="GO" id="GO:0072686">
    <property type="term" value="C:mitotic spindle"/>
    <property type="evidence" value="ECO:0007669"/>
    <property type="project" value="TreeGrafter"/>
</dbReference>
<protein>
    <recommendedName>
        <fullName evidence="3">SKA complex subunit 1</fullName>
    </recommendedName>
    <alternativeName>
        <fullName evidence="4">Spindle and kinetochore-associated protein 1</fullName>
    </alternativeName>
</protein>
<keyword evidence="7" id="KW-1185">Reference proteome</keyword>
<evidence type="ECO:0000313" key="6">
    <source>
        <dbReference type="EMBL" id="TWW76206.1"/>
    </source>
</evidence>
<organism evidence="6 7">
    <name type="scientific">Takifugu flavidus</name>
    <name type="common">sansaifugu</name>
    <dbReference type="NCBI Taxonomy" id="433684"/>
    <lineage>
        <taxon>Eukaryota</taxon>
        <taxon>Metazoa</taxon>
        <taxon>Chordata</taxon>
        <taxon>Craniata</taxon>
        <taxon>Vertebrata</taxon>
        <taxon>Euteleostomi</taxon>
        <taxon>Actinopterygii</taxon>
        <taxon>Neopterygii</taxon>
        <taxon>Teleostei</taxon>
        <taxon>Neoteleostei</taxon>
        <taxon>Acanthomorphata</taxon>
        <taxon>Eupercaria</taxon>
        <taxon>Tetraodontiformes</taxon>
        <taxon>Tetradontoidea</taxon>
        <taxon>Tetraodontidae</taxon>
        <taxon>Takifugu</taxon>
    </lineage>
</organism>
<feature type="region of interest" description="Disordered" evidence="5">
    <location>
        <begin position="96"/>
        <end position="136"/>
    </location>
</feature>
<keyword evidence="2" id="KW-0175">Coiled coil</keyword>
<dbReference type="Proteomes" id="UP000324091">
    <property type="component" value="Chromosome 13"/>
</dbReference>
<comment type="similarity">
    <text evidence="1">Belongs to the SKA1 family.</text>
</comment>
<evidence type="ECO:0000256" key="2">
    <source>
        <dbReference type="ARBA" id="ARBA00023054"/>
    </source>
</evidence>
<dbReference type="GO" id="GO:0051301">
    <property type="term" value="P:cell division"/>
    <property type="evidence" value="ECO:0007669"/>
    <property type="project" value="InterPro"/>
</dbReference>
<dbReference type="GO" id="GO:0000278">
    <property type="term" value="P:mitotic cell cycle"/>
    <property type="evidence" value="ECO:0007669"/>
    <property type="project" value="TreeGrafter"/>
</dbReference>
<dbReference type="Pfam" id="PF07160">
    <property type="entry name" value="SKA1"/>
    <property type="match status" value="1"/>
</dbReference>
<evidence type="ECO:0000256" key="1">
    <source>
        <dbReference type="ARBA" id="ARBA00006836"/>
    </source>
</evidence>
<dbReference type="EMBL" id="RHFK02000005">
    <property type="protein sequence ID" value="TWW76206.1"/>
    <property type="molecule type" value="Genomic_DNA"/>
</dbReference>
<evidence type="ECO:0000313" key="7">
    <source>
        <dbReference type="Proteomes" id="UP000324091"/>
    </source>
</evidence>
<accession>A0A5C6PAJ7</accession>
<dbReference type="Gene3D" id="1.10.10.1890">
    <property type="entry name" value="Ska1 microtubule binding domain-like"/>
    <property type="match status" value="1"/>
</dbReference>
<evidence type="ECO:0000256" key="4">
    <source>
        <dbReference type="ARBA" id="ARBA00047202"/>
    </source>
</evidence>
<dbReference type="PANTHER" id="PTHR28573">
    <property type="entry name" value="SPINDLE AND KINETOCHORE-ASSOCIATED PROTEIN 1"/>
    <property type="match status" value="1"/>
</dbReference>
<proteinExistence type="inferred from homology"/>
<evidence type="ECO:0000256" key="3">
    <source>
        <dbReference type="ARBA" id="ARBA00047182"/>
    </source>
</evidence>
<dbReference type="GO" id="GO:0007059">
    <property type="term" value="P:chromosome segregation"/>
    <property type="evidence" value="ECO:0007669"/>
    <property type="project" value="InterPro"/>
</dbReference>